<dbReference type="AlphaFoldDB" id="A0AAD7QRP4"/>
<dbReference type="InterPro" id="IPR009072">
    <property type="entry name" value="Histone-fold"/>
</dbReference>
<name>A0AAD7QRP4_9ASCO</name>
<dbReference type="Proteomes" id="UP001217417">
    <property type="component" value="Unassembled WGS sequence"/>
</dbReference>
<evidence type="ECO:0000313" key="2">
    <source>
        <dbReference type="EMBL" id="KAJ8100294.1"/>
    </source>
</evidence>
<organism evidence="2 3">
    <name type="scientific">Lipomyces tetrasporus</name>
    <dbReference type="NCBI Taxonomy" id="54092"/>
    <lineage>
        <taxon>Eukaryota</taxon>
        <taxon>Fungi</taxon>
        <taxon>Dikarya</taxon>
        <taxon>Ascomycota</taxon>
        <taxon>Saccharomycotina</taxon>
        <taxon>Lipomycetes</taxon>
        <taxon>Lipomycetales</taxon>
        <taxon>Lipomycetaceae</taxon>
        <taxon>Lipomyces</taxon>
    </lineage>
</organism>
<dbReference type="GO" id="GO:0046982">
    <property type="term" value="F:protein heterodimerization activity"/>
    <property type="evidence" value="ECO:0007669"/>
    <property type="project" value="InterPro"/>
</dbReference>
<comment type="caution">
    <text evidence="2">The sequence shown here is derived from an EMBL/GenBank/DDBJ whole genome shotgun (WGS) entry which is preliminary data.</text>
</comment>
<dbReference type="RefSeq" id="XP_056043744.1">
    <property type="nucleotide sequence ID" value="XM_056187505.1"/>
</dbReference>
<dbReference type="Gene3D" id="1.10.20.10">
    <property type="entry name" value="Histone, subunit A"/>
    <property type="match status" value="1"/>
</dbReference>
<dbReference type="GO" id="GO:0042393">
    <property type="term" value="F:histone binding"/>
    <property type="evidence" value="ECO:0007669"/>
    <property type="project" value="InterPro"/>
</dbReference>
<accession>A0AAD7QRP4</accession>
<evidence type="ECO:0000313" key="3">
    <source>
        <dbReference type="Proteomes" id="UP001217417"/>
    </source>
</evidence>
<dbReference type="EMBL" id="JARPMG010000005">
    <property type="protein sequence ID" value="KAJ8100294.1"/>
    <property type="molecule type" value="Genomic_DNA"/>
</dbReference>
<dbReference type="InterPro" id="IPR018465">
    <property type="entry name" value="Scm3/HJURP"/>
</dbReference>
<dbReference type="GeneID" id="80882671"/>
<feature type="region of interest" description="Disordered" evidence="1">
    <location>
        <begin position="127"/>
        <end position="199"/>
    </location>
</feature>
<evidence type="ECO:0000256" key="1">
    <source>
        <dbReference type="SAM" id="MobiDB-lite"/>
    </source>
</evidence>
<feature type="region of interest" description="Disordered" evidence="1">
    <location>
        <begin position="241"/>
        <end position="285"/>
    </location>
</feature>
<dbReference type="GO" id="GO:0005634">
    <property type="term" value="C:nucleus"/>
    <property type="evidence" value="ECO:0007669"/>
    <property type="project" value="InterPro"/>
</dbReference>
<protein>
    <submittedName>
        <fullName evidence="2">Uncharacterized protein</fullName>
    </submittedName>
</protein>
<reference evidence="2" key="1">
    <citation type="submission" date="2023-03" db="EMBL/GenBank/DDBJ databases">
        <title>Near-Complete genome sequence of Lipomyces tetrasporous NRRL Y-64009, an oleaginous yeast capable of growing on lignocellulosic hydrolysates.</title>
        <authorList>
            <consortium name="Lawrence Berkeley National Laboratory"/>
            <person name="Jagtap S.S."/>
            <person name="Liu J.-J."/>
            <person name="Walukiewicz H.E."/>
            <person name="Pangilinan J."/>
            <person name="Lipzen A."/>
            <person name="Ahrendt S."/>
            <person name="Koriabine M."/>
            <person name="Cobaugh K."/>
            <person name="Salamov A."/>
            <person name="Yoshinaga Y."/>
            <person name="Ng V."/>
            <person name="Daum C."/>
            <person name="Grigoriev I.V."/>
            <person name="Slininger P.J."/>
            <person name="Dien B.S."/>
            <person name="Jin Y.-S."/>
            <person name="Rao C.V."/>
        </authorList>
    </citation>
    <scope>NUCLEOTIDE SEQUENCE</scope>
    <source>
        <strain evidence="2">NRRL Y-64009</strain>
    </source>
</reference>
<keyword evidence="3" id="KW-1185">Reference proteome</keyword>
<proteinExistence type="predicted"/>
<dbReference type="Pfam" id="PF10384">
    <property type="entry name" value="Scm3"/>
    <property type="match status" value="1"/>
</dbReference>
<sequence length="310" mass="34005">MTGSLAPPPNPKRRRLAYKHDSPFAIRPSSMLHLRYAPAPAAVQSYASKDEQPPFSLELERHKASLRLRSAWDDICRRYGRDFGDETDVVDIITGEIVEDHGHLSGLAVGGSTGDIWRPKRRYRRKQAVEYDDGHGSGSDGADSDDDHPAYATDASDELLSAPATSVVYSSSPRKHSPRRPPALGSSPPPPHACPSRLSYSEYEDSEYARSKKIHELDLLIQSWSTQVLTATDVPVPIVANAGPSDEWTGPAEPDIQDCDLGSPRIQSPEPLPAPKMQQDDDEVAPAGQDELVCGMKGYHCGRNFCFTCM</sequence>
<gene>
    <name evidence="2" type="ORF">POJ06DRAFT_252284</name>
</gene>